<dbReference type="STRING" id="1205910.B005_0229"/>
<evidence type="ECO:0000256" key="1">
    <source>
        <dbReference type="SAM" id="MobiDB-lite"/>
    </source>
</evidence>
<dbReference type="Proteomes" id="UP000003779">
    <property type="component" value="Chromosome"/>
</dbReference>
<dbReference type="HOGENOM" id="CLU_3009724_0_0_11"/>
<protein>
    <submittedName>
        <fullName evidence="2">Uncharacterized protein</fullName>
    </submittedName>
</protein>
<gene>
    <name evidence="2" type="ordered locus">B005_0229</name>
</gene>
<feature type="region of interest" description="Disordered" evidence="1">
    <location>
        <begin position="1"/>
        <end position="56"/>
    </location>
</feature>
<dbReference type="KEGG" id="nal:B005_0229"/>
<organism evidence="2 3">
    <name type="scientific">Nocardiopsis alba (strain ATCC BAA-2165 / BE74)</name>
    <dbReference type="NCBI Taxonomy" id="1205910"/>
    <lineage>
        <taxon>Bacteria</taxon>
        <taxon>Bacillati</taxon>
        <taxon>Actinomycetota</taxon>
        <taxon>Actinomycetes</taxon>
        <taxon>Streptosporangiales</taxon>
        <taxon>Nocardiopsidaceae</taxon>
        <taxon>Nocardiopsis</taxon>
    </lineage>
</organism>
<dbReference type="EMBL" id="CP003788">
    <property type="protein sequence ID" value="AFR05842.1"/>
    <property type="molecule type" value="Genomic_DNA"/>
</dbReference>
<evidence type="ECO:0000313" key="2">
    <source>
        <dbReference type="EMBL" id="AFR05842.1"/>
    </source>
</evidence>
<evidence type="ECO:0000313" key="3">
    <source>
        <dbReference type="Proteomes" id="UP000003779"/>
    </source>
</evidence>
<proteinExistence type="predicted"/>
<feature type="compositionally biased region" description="Acidic residues" evidence="1">
    <location>
        <begin position="47"/>
        <end position="56"/>
    </location>
</feature>
<dbReference type="AlphaFoldDB" id="J7L5S9"/>
<reference evidence="2 3" key="1">
    <citation type="journal article" date="2012" name="J. Bacteriol.">
        <title>Whole-Genome Sequence of Nocardiopsis alba Strain ATCC BAA-2165, Associated with Honeybees.</title>
        <authorList>
            <person name="Qiao J."/>
            <person name="Chen L."/>
            <person name="Li Y."/>
            <person name="Wang J."/>
            <person name="Zhang W."/>
            <person name="Chen S."/>
        </authorList>
    </citation>
    <scope>NUCLEOTIDE SEQUENCE [LARGE SCALE GENOMIC DNA]</scope>
    <source>
        <strain evidence="3">ATCC BAA-2165 / BE74</strain>
    </source>
</reference>
<reference evidence="3" key="2">
    <citation type="submission" date="2012-08" db="EMBL/GenBank/DDBJ databases">
        <title>Whole-genome sequence of Nocardiopsis alba strain ATCC BAA-2165 associated with honeybees.</title>
        <authorList>
            <person name="Qiao J."/>
            <person name="Chen L."/>
            <person name="Li Y."/>
            <person name="Wang J."/>
            <person name="Zhang W."/>
            <person name="Chen S."/>
        </authorList>
    </citation>
    <scope>NUCLEOTIDE SEQUENCE [LARGE SCALE GENOMIC DNA]</scope>
    <source>
        <strain evidence="3">ATCC BAA-2165 / BE74</strain>
    </source>
</reference>
<name>J7L5S9_NOCAA</name>
<accession>J7L5S9</accession>
<sequence>MPRNSTTEPLSKRRDRGHITDMKTPIGVPRTPLIPAMSRSSRLHDPSEDDHELTSA</sequence>